<gene>
    <name evidence="1" type="ORF">Vadar_015840</name>
</gene>
<sequence>MDDSMNMLCPIKYTEHKTVTKKFTKPNKPSEDRKIPRVVRIHVADPDATDSSSGEEDQLFGRRRVKRYVNEISIETERSRPAAASSSLDAAEMVSHGRKKRSVGNRDGLKAKRNKVKAAAVGSGPKYRGVRQRPWGKFAAEIRDPARRVRLWLGTYETAEEAAMVYDNAAIKLRGPDALTNFIKPPGRDKPEVNVTSVSGYESGEESNNVISSPTSVLRFSRTHSNDAEPVQEATTNDAKDHQPVQGGNDCRPVEKSEPSRQTVQEVVQCHGEANLLHSEGTDFVIPMDIPFLEDFFNFEPPEPIHFDDEPVLTESLLSEGFDMLLDPVHDFGSLSPWQVDDYFQDIGGDFFTADPVVAL</sequence>
<evidence type="ECO:0000313" key="2">
    <source>
        <dbReference type="Proteomes" id="UP000828048"/>
    </source>
</evidence>
<reference evidence="1 2" key="1">
    <citation type="journal article" date="2021" name="Hortic Res">
        <title>High-quality reference genome and annotation aids understanding of berry development for evergreen blueberry (Vaccinium darrowii).</title>
        <authorList>
            <person name="Yu J."/>
            <person name="Hulse-Kemp A.M."/>
            <person name="Babiker E."/>
            <person name="Staton M."/>
        </authorList>
    </citation>
    <scope>NUCLEOTIDE SEQUENCE [LARGE SCALE GENOMIC DNA]</scope>
    <source>
        <strain evidence="2">cv. NJ 8807/NJ 8810</strain>
        <tissue evidence="1">Young leaf</tissue>
    </source>
</reference>
<accession>A0ACB7XHR5</accession>
<protein>
    <submittedName>
        <fullName evidence="1">Uncharacterized protein</fullName>
    </submittedName>
</protein>
<comment type="caution">
    <text evidence="1">The sequence shown here is derived from an EMBL/GenBank/DDBJ whole genome shotgun (WGS) entry which is preliminary data.</text>
</comment>
<proteinExistence type="predicted"/>
<dbReference type="EMBL" id="CM037160">
    <property type="protein sequence ID" value="KAH7840353.1"/>
    <property type="molecule type" value="Genomic_DNA"/>
</dbReference>
<organism evidence="1 2">
    <name type="scientific">Vaccinium darrowii</name>
    <dbReference type="NCBI Taxonomy" id="229202"/>
    <lineage>
        <taxon>Eukaryota</taxon>
        <taxon>Viridiplantae</taxon>
        <taxon>Streptophyta</taxon>
        <taxon>Embryophyta</taxon>
        <taxon>Tracheophyta</taxon>
        <taxon>Spermatophyta</taxon>
        <taxon>Magnoliopsida</taxon>
        <taxon>eudicotyledons</taxon>
        <taxon>Gunneridae</taxon>
        <taxon>Pentapetalae</taxon>
        <taxon>asterids</taxon>
        <taxon>Ericales</taxon>
        <taxon>Ericaceae</taxon>
        <taxon>Vaccinioideae</taxon>
        <taxon>Vaccinieae</taxon>
        <taxon>Vaccinium</taxon>
    </lineage>
</organism>
<name>A0ACB7XHR5_9ERIC</name>
<dbReference type="Proteomes" id="UP000828048">
    <property type="component" value="Chromosome 10"/>
</dbReference>
<keyword evidence="2" id="KW-1185">Reference proteome</keyword>
<evidence type="ECO:0000313" key="1">
    <source>
        <dbReference type="EMBL" id="KAH7840353.1"/>
    </source>
</evidence>